<dbReference type="InterPro" id="IPR001373">
    <property type="entry name" value="Cullin_N"/>
</dbReference>
<gene>
    <name evidence="6" type="ORF">BCR42DRAFT_448055</name>
</gene>
<dbReference type="Gene3D" id="3.30.230.130">
    <property type="entry name" value="Cullin, Chain C, Domain 2"/>
    <property type="match status" value="1"/>
</dbReference>
<dbReference type="SMART" id="SM00182">
    <property type="entry name" value="CULLIN"/>
    <property type="match status" value="1"/>
</dbReference>
<dbReference type="PANTHER" id="PTHR11932">
    <property type="entry name" value="CULLIN"/>
    <property type="match status" value="1"/>
</dbReference>
<dbReference type="EMBL" id="MCGE01000005">
    <property type="protein sequence ID" value="ORZ21186.1"/>
    <property type="molecule type" value="Genomic_DNA"/>
</dbReference>
<dbReference type="AlphaFoldDB" id="A0A1X2IRM3"/>
<evidence type="ECO:0000313" key="7">
    <source>
        <dbReference type="Proteomes" id="UP000193560"/>
    </source>
</evidence>
<feature type="region of interest" description="Disordered" evidence="4">
    <location>
        <begin position="1"/>
        <end position="48"/>
    </location>
</feature>
<evidence type="ECO:0000256" key="2">
    <source>
        <dbReference type="PROSITE-ProRule" id="PRU00330"/>
    </source>
</evidence>
<dbReference type="PROSITE" id="PS50069">
    <property type="entry name" value="CULLIN_2"/>
    <property type="match status" value="1"/>
</dbReference>
<evidence type="ECO:0000313" key="6">
    <source>
        <dbReference type="EMBL" id="ORZ21186.1"/>
    </source>
</evidence>
<evidence type="ECO:0000256" key="3">
    <source>
        <dbReference type="RuleBase" id="RU003829"/>
    </source>
</evidence>
<dbReference type="SUPFAM" id="SSF46785">
    <property type="entry name" value="Winged helix' DNA-binding domain"/>
    <property type="match status" value="1"/>
</dbReference>
<evidence type="ECO:0000256" key="4">
    <source>
        <dbReference type="SAM" id="MobiDB-lite"/>
    </source>
</evidence>
<sequence length="888" mass="102114">METLETSTGTPRKRSSEVEQQQQQQQKQKPSKRIRSEHESIPALDYDDSDKTTKECVLKDSIGITSDCTTLEEGSIQKTKVTDDNPCVNTLPRPIKSLLSSCQVKSDSHSIVIQYKNGDPGEKIPIEKTIPGYPHVFGIYIDHAFDGIDSGMSSQAMYEIISYACRSGDTQKVFDIIYDSLCANATKFCLRLESMASTKVDFLSEWLSEWNNYQKILTKINDVYSEVNHYYIIKKTQSSSFLHLGKQVTCDMLSQNIKIKTRMVLNIIYLIKCERCKAPTNSELILSALRLMYEDLPVYIPYFEHELIRTTKRFYCDRSSDGRRTLTIENYIGYAISLILSEPISKSEYRRFLFKTAVQPTDIAVDELLLKDMGDIVEKGFDYLIELRQDVLLQALYKIVSRYNEIDQIQSAFGQYIKDKCEKLCQEHIITDPDSYDRSPDSKSRSMLFVTSLLQLKSRMNSIYQECFCEDTAFQRTMKDSFEVAINLYQASSAQHIACYLDHQLESPWPFTPSVNQSLDDGIGLIRTLQAEDIFKCHYQTDLARRLLHNQDPNTVKKDICMAKRLKAECGAIFIEDIEVMINDIKTSQKQASRFKEMKRLESVGSGNQIDMNVSVLTSASWSLRPWTQNIKLPLQLLKNQQLYQKFHQQENPRRQLNWVSSLGTCVIEATYPKCSIQLVTTQNQALILLLFNDTGIQSLSVKEICQQTGIGKNAFYRYISRRTGLYFLVIINALYLDEKHIKKSLKRLSCQETPLLIKQQHPHRKQTSKTQKLVANDLFSYNTLYHTTQQLIEIQNISTELTSSTLKNISKQSLFTQKEKAQASIMRALKHHRRLSMDELQALVISTNKTDQKGSSFDSDLITSQLDDLVQRGFVRLTECGQYEHCE</sequence>
<dbReference type="GO" id="GO:0006511">
    <property type="term" value="P:ubiquitin-dependent protein catabolic process"/>
    <property type="evidence" value="ECO:0007669"/>
    <property type="project" value="InterPro"/>
</dbReference>
<name>A0A1X2IRM3_9FUNG</name>
<dbReference type="Pfam" id="PF00888">
    <property type="entry name" value="Cullin"/>
    <property type="match status" value="1"/>
</dbReference>
<dbReference type="SUPFAM" id="SSF74788">
    <property type="entry name" value="Cullin repeat-like"/>
    <property type="match status" value="1"/>
</dbReference>
<dbReference type="GO" id="GO:0031625">
    <property type="term" value="F:ubiquitin protein ligase binding"/>
    <property type="evidence" value="ECO:0007669"/>
    <property type="project" value="InterPro"/>
</dbReference>
<dbReference type="Pfam" id="PF26557">
    <property type="entry name" value="Cullin_AB"/>
    <property type="match status" value="1"/>
</dbReference>
<keyword evidence="7" id="KW-1185">Reference proteome</keyword>
<evidence type="ECO:0000259" key="5">
    <source>
        <dbReference type="PROSITE" id="PS50069"/>
    </source>
</evidence>
<comment type="caution">
    <text evidence="6">The sequence shown here is derived from an EMBL/GenBank/DDBJ whole genome shotgun (WGS) entry which is preliminary data.</text>
</comment>
<dbReference type="InterPro" id="IPR036388">
    <property type="entry name" value="WH-like_DNA-bd_sf"/>
</dbReference>
<dbReference type="Gene3D" id="1.10.10.10">
    <property type="entry name" value="Winged helix-like DNA-binding domain superfamily/Winged helix DNA-binding domain"/>
    <property type="match status" value="1"/>
</dbReference>
<dbReference type="InterPro" id="IPR059120">
    <property type="entry name" value="Cullin-like_AB"/>
</dbReference>
<dbReference type="InterPro" id="IPR036317">
    <property type="entry name" value="Cullin_homology_sf"/>
</dbReference>
<evidence type="ECO:0000256" key="1">
    <source>
        <dbReference type="ARBA" id="ARBA00006019"/>
    </source>
</evidence>
<dbReference type="InterPro" id="IPR016159">
    <property type="entry name" value="Cullin_repeat-like_dom_sf"/>
</dbReference>
<organism evidence="6 7">
    <name type="scientific">Absidia repens</name>
    <dbReference type="NCBI Taxonomy" id="90262"/>
    <lineage>
        <taxon>Eukaryota</taxon>
        <taxon>Fungi</taxon>
        <taxon>Fungi incertae sedis</taxon>
        <taxon>Mucoromycota</taxon>
        <taxon>Mucoromycotina</taxon>
        <taxon>Mucoromycetes</taxon>
        <taxon>Mucorales</taxon>
        <taxon>Cunninghamellaceae</taxon>
        <taxon>Absidia</taxon>
    </lineage>
</organism>
<dbReference type="OrthoDB" id="27073at2759"/>
<dbReference type="Proteomes" id="UP000193560">
    <property type="component" value="Unassembled WGS sequence"/>
</dbReference>
<dbReference type="SUPFAM" id="SSF75632">
    <property type="entry name" value="Cullin homology domain"/>
    <property type="match status" value="1"/>
</dbReference>
<comment type="similarity">
    <text evidence="1 2 3">Belongs to the cullin family.</text>
</comment>
<dbReference type="InterPro" id="IPR045093">
    <property type="entry name" value="Cullin"/>
</dbReference>
<dbReference type="InterPro" id="IPR016158">
    <property type="entry name" value="Cullin_homology"/>
</dbReference>
<protein>
    <submittedName>
        <fullName evidence="6">Cullin family-domain-containing protein</fullName>
    </submittedName>
</protein>
<dbReference type="Gene3D" id="1.20.1310.10">
    <property type="entry name" value="Cullin Repeats"/>
    <property type="match status" value="4"/>
</dbReference>
<accession>A0A1X2IRM3</accession>
<dbReference type="InterPro" id="IPR036390">
    <property type="entry name" value="WH_DNA-bd_sf"/>
</dbReference>
<dbReference type="STRING" id="90262.A0A1X2IRM3"/>
<reference evidence="6 7" key="1">
    <citation type="submission" date="2016-07" db="EMBL/GenBank/DDBJ databases">
        <title>Pervasive Adenine N6-methylation of Active Genes in Fungi.</title>
        <authorList>
            <consortium name="DOE Joint Genome Institute"/>
            <person name="Mondo S.J."/>
            <person name="Dannebaum R.O."/>
            <person name="Kuo R.C."/>
            <person name="Labutti K."/>
            <person name="Haridas S."/>
            <person name="Kuo A."/>
            <person name="Salamov A."/>
            <person name="Ahrendt S.R."/>
            <person name="Lipzen A."/>
            <person name="Sullivan W."/>
            <person name="Andreopoulos W.B."/>
            <person name="Clum A."/>
            <person name="Lindquist E."/>
            <person name="Daum C."/>
            <person name="Ramamoorthy G.K."/>
            <person name="Gryganskyi A."/>
            <person name="Culley D."/>
            <person name="Magnuson J.K."/>
            <person name="James T.Y."/>
            <person name="O'Malley M.A."/>
            <person name="Stajich J.E."/>
            <person name="Spatafora J.W."/>
            <person name="Visel A."/>
            <person name="Grigoriev I.V."/>
        </authorList>
    </citation>
    <scope>NUCLEOTIDE SEQUENCE [LARGE SCALE GENOMIC DNA]</scope>
    <source>
        <strain evidence="6 7">NRRL 1336</strain>
    </source>
</reference>
<feature type="compositionally biased region" description="Polar residues" evidence="4">
    <location>
        <begin position="1"/>
        <end position="10"/>
    </location>
</feature>
<feature type="domain" description="Cullin family profile" evidence="5">
    <location>
        <begin position="492"/>
        <end position="724"/>
    </location>
</feature>
<proteinExistence type="inferred from homology"/>